<evidence type="ECO:0000259" key="10">
    <source>
        <dbReference type="PROSITE" id="PS51384"/>
    </source>
</evidence>
<dbReference type="InterPro" id="IPR012675">
    <property type="entry name" value="Beta-grasp_dom_sf"/>
</dbReference>
<keyword evidence="4" id="KW-0479">Metal-binding</keyword>
<dbReference type="GO" id="GO:0046872">
    <property type="term" value="F:metal ion binding"/>
    <property type="evidence" value="ECO:0007669"/>
    <property type="project" value="UniProtKB-KW"/>
</dbReference>
<dbReference type="InterPro" id="IPR036010">
    <property type="entry name" value="2Fe-2S_ferredoxin-like_sf"/>
</dbReference>
<dbReference type="PRINTS" id="PR00406">
    <property type="entry name" value="CYTB5RDTASE"/>
</dbReference>
<dbReference type="PROSITE" id="PS51384">
    <property type="entry name" value="FAD_FR"/>
    <property type="match status" value="1"/>
</dbReference>
<reference evidence="11" key="1">
    <citation type="journal article" date="2011" name="Environ. Microbiol.">
        <title>Time-series analyses of Monterey Bay coastal microbial picoplankton using a 'genome proxy' microarray.</title>
        <authorList>
            <person name="Rich V.I."/>
            <person name="Pham V.D."/>
            <person name="Eppley J."/>
            <person name="Shi Y."/>
            <person name="DeLong E.F."/>
        </authorList>
    </citation>
    <scope>NUCLEOTIDE SEQUENCE</scope>
</reference>
<dbReference type="InterPro" id="IPR001041">
    <property type="entry name" value="2Fe-2S_ferredoxin-type"/>
</dbReference>
<keyword evidence="5" id="KW-0274">FAD</keyword>
<dbReference type="GO" id="GO:0010124">
    <property type="term" value="P:phenylacetate catabolic process"/>
    <property type="evidence" value="ECO:0007669"/>
    <property type="project" value="InterPro"/>
</dbReference>
<dbReference type="GO" id="GO:0050660">
    <property type="term" value="F:flavin adenine dinucleotide binding"/>
    <property type="evidence" value="ECO:0007669"/>
    <property type="project" value="TreeGrafter"/>
</dbReference>
<dbReference type="GO" id="GO:0016491">
    <property type="term" value="F:oxidoreductase activity"/>
    <property type="evidence" value="ECO:0007669"/>
    <property type="project" value="UniProtKB-KW"/>
</dbReference>
<evidence type="ECO:0000256" key="4">
    <source>
        <dbReference type="ARBA" id="ARBA00022723"/>
    </source>
</evidence>
<keyword evidence="8" id="KW-0411">Iron-sulfur</keyword>
<evidence type="ECO:0000256" key="5">
    <source>
        <dbReference type="ARBA" id="ARBA00022827"/>
    </source>
</evidence>
<evidence type="ECO:0000256" key="1">
    <source>
        <dbReference type="ARBA" id="ARBA00001974"/>
    </source>
</evidence>
<dbReference type="SUPFAM" id="SSF52343">
    <property type="entry name" value="Ferredoxin reductase-like, C-terminal NADP-linked domain"/>
    <property type="match status" value="1"/>
</dbReference>
<dbReference type="PANTHER" id="PTHR47354:SF8">
    <property type="entry name" value="1,2-PHENYLACETYL-COA EPOXIDASE, SUBUNIT E"/>
    <property type="match status" value="1"/>
</dbReference>
<evidence type="ECO:0000256" key="7">
    <source>
        <dbReference type="ARBA" id="ARBA00023004"/>
    </source>
</evidence>
<dbReference type="InterPro" id="IPR011884">
    <property type="entry name" value="PaaE"/>
</dbReference>
<evidence type="ECO:0000313" key="11">
    <source>
        <dbReference type="EMBL" id="ADI16982.1"/>
    </source>
</evidence>
<dbReference type="NCBIfam" id="TIGR02160">
    <property type="entry name" value="PA_CoA_Oxy5"/>
    <property type="match status" value="1"/>
</dbReference>
<dbReference type="InterPro" id="IPR008333">
    <property type="entry name" value="Cbr1-like_FAD-bd_dom"/>
</dbReference>
<dbReference type="PANTHER" id="PTHR47354">
    <property type="entry name" value="NADH OXIDOREDUCTASE HCR"/>
    <property type="match status" value="1"/>
</dbReference>
<keyword evidence="2" id="KW-0285">Flavoprotein</keyword>
<dbReference type="GO" id="GO:0051537">
    <property type="term" value="F:2 iron, 2 sulfur cluster binding"/>
    <property type="evidence" value="ECO:0007669"/>
    <property type="project" value="UniProtKB-KW"/>
</dbReference>
<dbReference type="SUPFAM" id="SSF63380">
    <property type="entry name" value="Riboflavin synthase domain-like"/>
    <property type="match status" value="1"/>
</dbReference>
<evidence type="ECO:0000259" key="9">
    <source>
        <dbReference type="PROSITE" id="PS51085"/>
    </source>
</evidence>
<organism evidence="11">
    <name type="scientific">uncultured Sphingobacteriales bacterium HF0010_19H17</name>
    <dbReference type="NCBI Taxonomy" id="710990"/>
    <lineage>
        <taxon>Bacteria</taxon>
        <taxon>Pseudomonadati</taxon>
        <taxon>Bacteroidota</taxon>
        <taxon>Sphingobacteriia</taxon>
        <taxon>Sphingobacteriales</taxon>
        <taxon>environmental samples</taxon>
    </lineage>
</organism>
<dbReference type="Gene3D" id="3.40.50.80">
    <property type="entry name" value="Nucleotide-binding domain of ferredoxin-NADP reductase (FNR) module"/>
    <property type="match status" value="1"/>
</dbReference>
<comment type="cofactor">
    <cofactor evidence="1">
        <name>FAD</name>
        <dbReference type="ChEBI" id="CHEBI:57692"/>
    </cofactor>
</comment>
<dbReference type="InterPro" id="IPR017938">
    <property type="entry name" value="Riboflavin_synthase-like_b-brl"/>
</dbReference>
<dbReference type="InterPro" id="IPR050415">
    <property type="entry name" value="MRET"/>
</dbReference>
<sequence length="356" mass="39454">MANFYSLEVKALKRETSECVSIAFDVPSDLVAEFKFIQGQYVTFRLDLNGEEIRRSYSICSSPYGEELRVAVKQIPNGKFSTYANTTLKVGDMLDVMPPLGSFYTALDSNQVKNYAAFASGSGITPIMSILRATLSKEAQSNFTLFYGNKTNQTIIFNSDLEDLKKEYPNRFQVYHILSKTDDVQDKFKGRLSAEKCKAFHNDLIDLKKLDEVFLCGPEQMIFDIKDALISKGVKASSIHFELFTSSLQTTKADDISAKSEGAKAQIEVIVDGDSHYFELAENGDTILDAAIAIDADVPFACKGGVCCACKAKVMEGSVKMDVNFALDEDEVEEGYILTCQSHPTSDKVVIDFDEI</sequence>
<dbReference type="Gene3D" id="3.10.20.30">
    <property type="match status" value="1"/>
</dbReference>
<dbReference type="Pfam" id="PF00175">
    <property type="entry name" value="NAD_binding_1"/>
    <property type="match status" value="1"/>
</dbReference>
<accession>E0XRE1</accession>
<dbReference type="EMBL" id="GU474851">
    <property type="protein sequence ID" value="ADI16982.1"/>
    <property type="molecule type" value="Genomic_DNA"/>
</dbReference>
<evidence type="ECO:0000256" key="8">
    <source>
        <dbReference type="ARBA" id="ARBA00023014"/>
    </source>
</evidence>
<feature type="domain" description="2Fe-2S ferredoxin-type" evidence="9">
    <location>
        <begin position="265"/>
        <end position="356"/>
    </location>
</feature>
<dbReference type="Pfam" id="PF00970">
    <property type="entry name" value="FAD_binding_6"/>
    <property type="match status" value="1"/>
</dbReference>
<keyword evidence="6" id="KW-0560">Oxidoreductase</keyword>
<dbReference type="SUPFAM" id="SSF54292">
    <property type="entry name" value="2Fe-2S ferredoxin-like"/>
    <property type="match status" value="1"/>
</dbReference>
<evidence type="ECO:0000256" key="2">
    <source>
        <dbReference type="ARBA" id="ARBA00022630"/>
    </source>
</evidence>
<dbReference type="InterPro" id="IPR001433">
    <property type="entry name" value="OxRdtase_FAD/NAD-bd"/>
</dbReference>
<keyword evidence="7" id="KW-0408">Iron</keyword>
<dbReference type="Gene3D" id="2.40.30.10">
    <property type="entry name" value="Translation factors"/>
    <property type="match status" value="1"/>
</dbReference>
<dbReference type="InterPro" id="IPR017927">
    <property type="entry name" value="FAD-bd_FR_type"/>
</dbReference>
<evidence type="ECO:0000256" key="3">
    <source>
        <dbReference type="ARBA" id="ARBA00022714"/>
    </source>
</evidence>
<feature type="domain" description="FAD-binding FR-type" evidence="10">
    <location>
        <begin position="2"/>
        <end position="106"/>
    </location>
</feature>
<dbReference type="CDD" id="cd00207">
    <property type="entry name" value="fer2"/>
    <property type="match status" value="1"/>
</dbReference>
<dbReference type="InterPro" id="IPR039261">
    <property type="entry name" value="FNR_nucleotide-bd"/>
</dbReference>
<proteinExistence type="predicted"/>
<evidence type="ECO:0000256" key="6">
    <source>
        <dbReference type="ARBA" id="ARBA00023002"/>
    </source>
</evidence>
<dbReference type="Pfam" id="PF00111">
    <property type="entry name" value="Fer2"/>
    <property type="match status" value="1"/>
</dbReference>
<name>E0XRE1_9SPHI</name>
<keyword evidence="3" id="KW-0001">2Fe-2S</keyword>
<dbReference type="CDD" id="cd06214">
    <property type="entry name" value="PA_degradation_oxidoreductase_like"/>
    <property type="match status" value="1"/>
</dbReference>
<protein>
    <submittedName>
        <fullName evidence="11">Flavodoxin reductases (Ferredoxin-NADPH reductases) family 1</fullName>
    </submittedName>
</protein>
<dbReference type="AlphaFoldDB" id="E0XRE1"/>
<dbReference type="PROSITE" id="PS51085">
    <property type="entry name" value="2FE2S_FER_2"/>
    <property type="match status" value="1"/>
</dbReference>